<dbReference type="RefSeq" id="WP_344137570.1">
    <property type="nucleotide sequence ID" value="NZ_BAAALT010000213.1"/>
</dbReference>
<dbReference type="EMBL" id="BAAALT010000213">
    <property type="protein sequence ID" value="GAA1824740.1"/>
    <property type="molecule type" value="Genomic_DNA"/>
</dbReference>
<feature type="domain" description="N-acetyltransferase" evidence="1">
    <location>
        <begin position="30"/>
        <end position="192"/>
    </location>
</feature>
<dbReference type="PANTHER" id="PTHR43441">
    <property type="entry name" value="RIBOSOMAL-PROTEIN-SERINE ACETYLTRANSFERASE"/>
    <property type="match status" value="1"/>
</dbReference>
<reference evidence="2 3" key="1">
    <citation type="journal article" date="2019" name="Int. J. Syst. Evol. Microbiol.">
        <title>The Global Catalogue of Microorganisms (GCM) 10K type strain sequencing project: providing services to taxonomists for standard genome sequencing and annotation.</title>
        <authorList>
            <consortium name="The Broad Institute Genomics Platform"/>
            <consortium name="The Broad Institute Genome Sequencing Center for Infectious Disease"/>
            <person name="Wu L."/>
            <person name="Ma J."/>
        </authorList>
    </citation>
    <scope>NUCLEOTIDE SEQUENCE [LARGE SCALE GENOMIC DNA]</scope>
    <source>
        <strain evidence="2 3">JCM 13250</strain>
    </source>
</reference>
<keyword evidence="3" id="KW-1185">Reference proteome</keyword>
<comment type="caution">
    <text evidence="2">The sequence shown here is derived from an EMBL/GenBank/DDBJ whole genome shotgun (WGS) entry which is preliminary data.</text>
</comment>
<dbReference type="PROSITE" id="PS51186">
    <property type="entry name" value="GNAT"/>
    <property type="match status" value="1"/>
</dbReference>
<dbReference type="InterPro" id="IPR000182">
    <property type="entry name" value="GNAT_dom"/>
</dbReference>
<dbReference type="Pfam" id="PF13302">
    <property type="entry name" value="Acetyltransf_3"/>
    <property type="match status" value="1"/>
</dbReference>
<dbReference type="Gene3D" id="3.40.630.30">
    <property type="match status" value="1"/>
</dbReference>
<protein>
    <submittedName>
        <fullName evidence="2">GNAT family N-acetyltransferase</fullName>
    </submittedName>
</protein>
<sequence>MRRALTTPPIIVPGTLAAAGQPTLIAGGAIVLRPWRDEDAPAFLAAYQDPAIRTWHTRQPASLTQVYEWFAAYREDWAREAGACWAVTRDGVEVLGRIALGSIDLNDGVAGCGYWTVPAARGAGVAPRALTALSAWTLGPAGFHRLYLEHSTRNGASCRVATKAGFALEGTQRSAAVHADGRHDMHLHARIR</sequence>
<evidence type="ECO:0000313" key="2">
    <source>
        <dbReference type="EMBL" id="GAA1824740.1"/>
    </source>
</evidence>
<proteinExistence type="predicted"/>
<dbReference type="PANTHER" id="PTHR43441:SF10">
    <property type="entry name" value="ACETYLTRANSFERASE"/>
    <property type="match status" value="1"/>
</dbReference>
<dbReference type="SUPFAM" id="SSF55729">
    <property type="entry name" value="Acyl-CoA N-acyltransferases (Nat)"/>
    <property type="match status" value="1"/>
</dbReference>
<organism evidence="2 3">
    <name type="scientific">Luedemannella flava</name>
    <dbReference type="NCBI Taxonomy" id="349316"/>
    <lineage>
        <taxon>Bacteria</taxon>
        <taxon>Bacillati</taxon>
        <taxon>Actinomycetota</taxon>
        <taxon>Actinomycetes</taxon>
        <taxon>Micromonosporales</taxon>
        <taxon>Micromonosporaceae</taxon>
        <taxon>Luedemannella</taxon>
    </lineage>
</organism>
<dbReference type="Proteomes" id="UP001500218">
    <property type="component" value="Unassembled WGS sequence"/>
</dbReference>
<gene>
    <name evidence="2" type="ORF">GCM10009682_51130</name>
</gene>
<name>A0ABN2MF98_9ACTN</name>
<dbReference type="InterPro" id="IPR051908">
    <property type="entry name" value="Ribosomal_N-acetyltransferase"/>
</dbReference>
<accession>A0ABN2MF98</accession>
<evidence type="ECO:0000313" key="3">
    <source>
        <dbReference type="Proteomes" id="UP001500218"/>
    </source>
</evidence>
<dbReference type="InterPro" id="IPR016181">
    <property type="entry name" value="Acyl_CoA_acyltransferase"/>
</dbReference>
<evidence type="ECO:0000259" key="1">
    <source>
        <dbReference type="PROSITE" id="PS51186"/>
    </source>
</evidence>